<proteinExistence type="predicted"/>
<feature type="compositionally biased region" description="Polar residues" evidence="1">
    <location>
        <begin position="111"/>
        <end position="120"/>
    </location>
</feature>
<evidence type="ECO:0000313" key="3">
    <source>
        <dbReference type="Proteomes" id="UP001383192"/>
    </source>
</evidence>
<feature type="non-terminal residue" evidence="2">
    <location>
        <position position="309"/>
    </location>
</feature>
<accession>A0AAW0C5L9</accession>
<keyword evidence="3" id="KW-1185">Reference proteome</keyword>
<organism evidence="2 3">
    <name type="scientific">Paramarasmius palmivorus</name>
    <dbReference type="NCBI Taxonomy" id="297713"/>
    <lineage>
        <taxon>Eukaryota</taxon>
        <taxon>Fungi</taxon>
        <taxon>Dikarya</taxon>
        <taxon>Basidiomycota</taxon>
        <taxon>Agaricomycotina</taxon>
        <taxon>Agaricomycetes</taxon>
        <taxon>Agaricomycetidae</taxon>
        <taxon>Agaricales</taxon>
        <taxon>Marasmiineae</taxon>
        <taxon>Marasmiaceae</taxon>
        <taxon>Paramarasmius</taxon>
    </lineage>
</organism>
<feature type="region of interest" description="Disordered" evidence="1">
    <location>
        <begin position="109"/>
        <end position="160"/>
    </location>
</feature>
<gene>
    <name evidence="2" type="ORF">VNI00_012612</name>
</gene>
<sequence length="309" mass="35915">MEDAKTRSEKEVANAFSRRDRLIIRYNHARQALINLGLVDPKDTNSPYPHMRPADTHRLRVNIRRQAGDSRRSDGMLWRLGAASEFLLGVKHDETLPIGFGEAYRFAKHPSMTQVTQRESAPTGPRPRKNGTEEEKLSQGSVTEEPDVEDNGAMVTTANGKKEDGWIWKKNARTTLNEQEMKEWEEEGDRVQWMCAEAEMYRWMEQLKIKHVEFERTIAHFKKMEEVWVLMAVWGATPGYSAHAFRQGTFFRNLATQALSRYHSVCHPAFAHQDKDMILADKVQEWRNEQLKWMDDMGIHRAYLDAKKV</sequence>
<name>A0AAW0C5L9_9AGAR</name>
<dbReference type="EMBL" id="JAYKXP010000059">
    <property type="protein sequence ID" value="KAK7033985.1"/>
    <property type="molecule type" value="Genomic_DNA"/>
</dbReference>
<dbReference type="Proteomes" id="UP001383192">
    <property type="component" value="Unassembled WGS sequence"/>
</dbReference>
<evidence type="ECO:0000313" key="2">
    <source>
        <dbReference type="EMBL" id="KAK7033985.1"/>
    </source>
</evidence>
<evidence type="ECO:0000256" key="1">
    <source>
        <dbReference type="SAM" id="MobiDB-lite"/>
    </source>
</evidence>
<protein>
    <submittedName>
        <fullName evidence="2">Uncharacterized protein</fullName>
    </submittedName>
</protein>
<dbReference type="AlphaFoldDB" id="A0AAW0C5L9"/>
<comment type="caution">
    <text evidence="2">The sequence shown here is derived from an EMBL/GenBank/DDBJ whole genome shotgun (WGS) entry which is preliminary data.</text>
</comment>
<reference evidence="2 3" key="1">
    <citation type="submission" date="2024-01" db="EMBL/GenBank/DDBJ databases">
        <title>A draft genome for a cacao thread blight-causing isolate of Paramarasmius palmivorus.</title>
        <authorList>
            <person name="Baruah I.K."/>
            <person name="Bukari Y."/>
            <person name="Amoako-Attah I."/>
            <person name="Meinhardt L.W."/>
            <person name="Bailey B.A."/>
            <person name="Cohen S.P."/>
        </authorList>
    </citation>
    <scope>NUCLEOTIDE SEQUENCE [LARGE SCALE GENOMIC DNA]</scope>
    <source>
        <strain evidence="2 3">GH-12</strain>
    </source>
</reference>